<protein>
    <recommendedName>
        <fullName evidence="3">F-box domain-containing protein</fullName>
    </recommendedName>
</protein>
<keyword evidence="2" id="KW-1185">Reference proteome</keyword>
<reference evidence="1 2" key="1">
    <citation type="journal article" date="2020" name="ISME J.">
        <title>Uncovering the hidden diversity of litter-decomposition mechanisms in mushroom-forming fungi.</title>
        <authorList>
            <person name="Floudas D."/>
            <person name="Bentzer J."/>
            <person name="Ahren D."/>
            <person name="Johansson T."/>
            <person name="Persson P."/>
            <person name="Tunlid A."/>
        </authorList>
    </citation>
    <scope>NUCLEOTIDE SEQUENCE [LARGE SCALE GENOMIC DNA]</scope>
    <source>
        <strain evidence="1 2">CBS 101986</strain>
    </source>
</reference>
<dbReference type="AlphaFoldDB" id="A0A8H5BQ49"/>
<evidence type="ECO:0000313" key="2">
    <source>
        <dbReference type="Proteomes" id="UP000567179"/>
    </source>
</evidence>
<dbReference type="Proteomes" id="UP000567179">
    <property type="component" value="Unassembled WGS sequence"/>
</dbReference>
<accession>A0A8H5BQ49</accession>
<dbReference type="Gene3D" id="1.20.1280.50">
    <property type="match status" value="1"/>
</dbReference>
<name>A0A8H5BQ49_9AGAR</name>
<comment type="caution">
    <text evidence="1">The sequence shown here is derived from an EMBL/GenBank/DDBJ whole genome shotgun (WGS) entry which is preliminary data.</text>
</comment>
<evidence type="ECO:0000313" key="1">
    <source>
        <dbReference type="EMBL" id="KAF5327001.1"/>
    </source>
</evidence>
<dbReference type="EMBL" id="JAACJJ010000014">
    <property type="protein sequence ID" value="KAF5327001.1"/>
    <property type="molecule type" value="Genomic_DNA"/>
</dbReference>
<evidence type="ECO:0008006" key="3">
    <source>
        <dbReference type="Google" id="ProtNLM"/>
    </source>
</evidence>
<organism evidence="1 2">
    <name type="scientific">Psilocybe cf. subviscida</name>
    <dbReference type="NCBI Taxonomy" id="2480587"/>
    <lineage>
        <taxon>Eukaryota</taxon>
        <taxon>Fungi</taxon>
        <taxon>Dikarya</taxon>
        <taxon>Basidiomycota</taxon>
        <taxon>Agaricomycotina</taxon>
        <taxon>Agaricomycetes</taxon>
        <taxon>Agaricomycetidae</taxon>
        <taxon>Agaricales</taxon>
        <taxon>Agaricineae</taxon>
        <taxon>Strophariaceae</taxon>
        <taxon>Psilocybe</taxon>
    </lineage>
</organism>
<sequence>MKFAIAIPENTHAEGMSIGRLPAELWLKIFTTGKRLDDTTLFAYTAQQDSQVDSINAVSQTCSYFRELAVGSPALWTSIHITNTYCKAECILRRVERSRPLTLDIAIYLTAKENKDLARGVEAAVDILMAEIDRWRSLRIRSSVEEVARPVVMRLRDRRALNLEFLSISISGRARGHSSVLSPDIFNHGAPALISAKLSGVAHMLFRPPLSSLTTLRLEGRSGRRGMEFGDFVQVLTEPKRLCHLLIRHDIVRADAWALQSPGSLRLTELRSLHIYSESGAMYVGFLLAMDAPNLSALTLEGVFDHDLDLLYQTIAPPHNFINLLRLTLITGSDLSTTTYVKACRLFPNVTEYSAQRATPSSSQLLKVLIGGALQRDGQPFVLWPKLQMLCLRLDISAESMELVHQAVATRVSVGYPLSQVCFFPSQNCGWMSVDEWSIHLRTPVQLVSYAEVLPGDSVYMDVNDIDHPRVSLHLSMYK</sequence>
<proteinExistence type="predicted"/>
<gene>
    <name evidence="1" type="ORF">D9619_004316</name>
</gene>
<dbReference type="OrthoDB" id="3244423at2759"/>